<feature type="compositionally biased region" description="Polar residues" evidence="2">
    <location>
        <begin position="345"/>
        <end position="356"/>
    </location>
</feature>
<feature type="region of interest" description="Disordered" evidence="2">
    <location>
        <begin position="24"/>
        <end position="79"/>
    </location>
</feature>
<evidence type="ECO:0000256" key="3">
    <source>
        <dbReference type="SAM" id="SignalP"/>
    </source>
</evidence>
<accession>A0A6S7J3Y1</accession>
<feature type="compositionally biased region" description="Basic and acidic residues" evidence="2">
    <location>
        <begin position="1170"/>
        <end position="1188"/>
    </location>
</feature>
<dbReference type="EMBL" id="CACRXK020013435">
    <property type="protein sequence ID" value="CAB4025138.1"/>
    <property type="molecule type" value="Genomic_DNA"/>
</dbReference>
<dbReference type="InterPro" id="IPR015943">
    <property type="entry name" value="WD40/YVTN_repeat-like_dom_sf"/>
</dbReference>
<dbReference type="Pfam" id="PF00400">
    <property type="entry name" value="WD40"/>
    <property type="match status" value="4"/>
</dbReference>
<keyword evidence="1" id="KW-0175">Coiled coil</keyword>
<feature type="compositionally biased region" description="Polar residues" evidence="2">
    <location>
        <begin position="67"/>
        <end position="79"/>
    </location>
</feature>
<feature type="compositionally biased region" description="Polar residues" evidence="2">
    <location>
        <begin position="315"/>
        <end position="331"/>
    </location>
</feature>
<dbReference type="GO" id="GO:0016020">
    <property type="term" value="C:membrane"/>
    <property type="evidence" value="ECO:0007669"/>
    <property type="project" value="TreeGrafter"/>
</dbReference>
<feature type="compositionally biased region" description="Polar residues" evidence="2">
    <location>
        <begin position="39"/>
        <end position="52"/>
    </location>
</feature>
<dbReference type="PANTHER" id="PTHR14435">
    <property type="entry name" value="ZINC FINGER PROTEIN 106"/>
    <property type="match status" value="1"/>
</dbReference>
<reference evidence="4" key="1">
    <citation type="submission" date="2020-04" db="EMBL/GenBank/DDBJ databases">
        <authorList>
            <person name="Alioto T."/>
            <person name="Alioto T."/>
            <person name="Gomez Garrido J."/>
        </authorList>
    </citation>
    <scope>NUCLEOTIDE SEQUENCE</scope>
    <source>
        <strain evidence="4">A484AB</strain>
    </source>
</reference>
<feature type="compositionally biased region" description="Low complexity" evidence="2">
    <location>
        <begin position="608"/>
        <end position="622"/>
    </location>
</feature>
<feature type="compositionally biased region" description="Polar residues" evidence="2">
    <location>
        <begin position="496"/>
        <end position="508"/>
    </location>
</feature>
<feature type="coiled-coil region" evidence="1">
    <location>
        <begin position="999"/>
        <end position="1026"/>
    </location>
</feature>
<dbReference type="SUPFAM" id="SSF50978">
    <property type="entry name" value="WD40 repeat-like"/>
    <property type="match status" value="1"/>
</dbReference>
<evidence type="ECO:0000256" key="1">
    <source>
        <dbReference type="SAM" id="Coils"/>
    </source>
</evidence>
<evidence type="ECO:0000256" key="2">
    <source>
        <dbReference type="SAM" id="MobiDB-lite"/>
    </source>
</evidence>
<proteinExistence type="predicted"/>
<feature type="chain" id="PRO_5043568491" evidence="3">
    <location>
        <begin position="19"/>
        <end position="1662"/>
    </location>
</feature>
<feature type="region of interest" description="Disordered" evidence="2">
    <location>
        <begin position="425"/>
        <end position="684"/>
    </location>
</feature>
<feature type="region of interest" description="Disordered" evidence="2">
    <location>
        <begin position="1039"/>
        <end position="1202"/>
    </location>
</feature>
<dbReference type="SMART" id="SM00564">
    <property type="entry name" value="PQQ"/>
    <property type="match status" value="3"/>
</dbReference>
<feature type="region of interest" description="Disordered" evidence="2">
    <location>
        <begin position="120"/>
        <end position="147"/>
    </location>
</feature>
<feature type="compositionally biased region" description="Polar residues" evidence="2">
    <location>
        <begin position="653"/>
        <end position="677"/>
    </location>
</feature>
<feature type="compositionally biased region" description="Basic and acidic residues" evidence="2">
    <location>
        <begin position="1059"/>
        <end position="1111"/>
    </location>
</feature>
<name>A0A6S7J3Y1_PARCT</name>
<dbReference type="Gene3D" id="2.130.10.10">
    <property type="entry name" value="YVTN repeat-like/Quinoprotein amine dehydrogenase"/>
    <property type="match status" value="1"/>
</dbReference>
<feature type="compositionally biased region" description="Basic and acidic residues" evidence="2">
    <location>
        <begin position="626"/>
        <end position="652"/>
    </location>
</feature>
<dbReference type="PANTHER" id="PTHR14435:SF2">
    <property type="entry name" value="ZINC FINGER PROTEIN 106"/>
    <property type="match status" value="1"/>
</dbReference>
<dbReference type="InterPro" id="IPR018391">
    <property type="entry name" value="PQQ_b-propeller_rpt"/>
</dbReference>
<dbReference type="Proteomes" id="UP001152795">
    <property type="component" value="Unassembled WGS sequence"/>
</dbReference>
<dbReference type="GO" id="GO:0003723">
    <property type="term" value="F:RNA binding"/>
    <property type="evidence" value="ECO:0007669"/>
    <property type="project" value="InterPro"/>
</dbReference>
<organism evidence="4 5">
    <name type="scientific">Paramuricea clavata</name>
    <name type="common">Red gorgonian</name>
    <name type="synonym">Violescent sea-whip</name>
    <dbReference type="NCBI Taxonomy" id="317549"/>
    <lineage>
        <taxon>Eukaryota</taxon>
        <taxon>Metazoa</taxon>
        <taxon>Cnidaria</taxon>
        <taxon>Anthozoa</taxon>
        <taxon>Octocorallia</taxon>
        <taxon>Malacalcyonacea</taxon>
        <taxon>Plexauridae</taxon>
        <taxon>Paramuricea</taxon>
    </lineage>
</organism>
<protein>
    <submittedName>
        <fullName evidence="4">Zinc finger 106-like</fullName>
    </submittedName>
</protein>
<dbReference type="InterPro" id="IPR042622">
    <property type="entry name" value="Znf106"/>
</dbReference>
<feature type="compositionally biased region" description="Basic and acidic residues" evidence="2">
    <location>
        <begin position="1130"/>
        <end position="1156"/>
    </location>
</feature>
<feature type="compositionally biased region" description="Low complexity" evidence="2">
    <location>
        <begin position="770"/>
        <end position="790"/>
    </location>
</feature>
<comment type="caution">
    <text evidence="4">The sequence shown here is derived from an EMBL/GenBank/DDBJ whole genome shotgun (WGS) entry which is preliminary data.</text>
</comment>
<evidence type="ECO:0000313" key="4">
    <source>
        <dbReference type="EMBL" id="CAB4025138.1"/>
    </source>
</evidence>
<feature type="compositionally biased region" description="Basic residues" evidence="2">
    <location>
        <begin position="26"/>
        <end position="35"/>
    </location>
</feature>
<dbReference type="InterPro" id="IPR036322">
    <property type="entry name" value="WD40_repeat_dom_sf"/>
</dbReference>
<evidence type="ECO:0000313" key="5">
    <source>
        <dbReference type="Proteomes" id="UP001152795"/>
    </source>
</evidence>
<keyword evidence="5" id="KW-1185">Reference proteome</keyword>
<feature type="compositionally biased region" description="Polar residues" evidence="2">
    <location>
        <begin position="533"/>
        <end position="542"/>
    </location>
</feature>
<sequence>MIRSGILAKVFYLFVVHSLTEDQAMSRKKATRRKVKATDSYSRHSPNSSTMDHAQKSSEEYLPHASSFHSQQDVSVDSTAPQAIQLRSLMPAHWNEQNHSGSTLSSAVKVKTEPNVGLEHQACSNESNRQHTPTSKQDNTSTFKPAKIKRERLSLDSSVSVRSTHQFPTMDLGSHLEQSLSSFKPGPDLTWSQLLEAKNLPKVHIPERLQSNAGIKMEGPDSGSGMVLCSTDDDTDNLPLALRVGKKSTVGKSNTVSAKEKASLTGSSNRFSKNHDGSSGVLDLSKKAIPPEIRRVLASKYGVAKRHEEGHSGSVVPNLNKSRSRFTQSSKKAGVIDSEDEGNNRSETASSSQKLKASSDMPKSKSVSPTEYPGSIPLPAKVLNRRRFSSSTYEGRRSTPSFDHREAVGDKLQSRGLVDLGCHYVNHLKDSPPPGRNSRSPYEESVGPTDLGREDSTILDKGVMREAKSMRQSPFDDRNAGSSFAKGLPQGVRRSSFASDSSETSRSLNLRGETLHHEGAKKLNDARSLHVTGRNSKSPVDSRNSEETMVDLGPSTSRFGHRRDSFHSIRSSSRSPLDDLTASGSGPMIDLNTSTNQLRVPQMRGGRSPFSSSHSSETPNHSQQRNTKERMIELGSDKPLRDYHNNAKHPNESSKYTLPRSSSRSPIRTERSTNTPPNIKEPMIELGSGKQFHGYLENAKHAISRSSSRSPVRTDKHSGTYSPNEPMIELGSGKHDDQTNTKHAAQRSRSRSPMSTDLASKSDHPEAMIQLSSTVQQRSRSRSPASGASGEAMIELSSTNPLHERRGAPRMKPLDAMIDLNSMENPASPLSPGFGALPFSSFPSQVYRPPNRPRYPYKSKHYRGRPQRGTSPALGSPGFSPRLPFGPHFNYPPNQRYRMPGAPMIELGSLGKSSEFQGMVSSRSSEMPGRSGTIPKRRHSMDYQSLGEPTKKARVTVPDQRLEVKPGGSGVRLNVSDLLLLEREEQKYIQDLSLVQSQLTEIRFKMQRMQQDLDKLQSSEMEIKQRIDLVRGKRVQILKDAQGHHESQRTSTALGDSDMSTRKDKEGDIGTRRGNDGDMGKRRDNNGDIITRSDNEGDIGTRRNNGDKGTQDDNDVAAYNGDNLGFHSKRTGDAKESAPESNRKGSRDFPEGKNSEFRGSYNAEGSSFEQTRDMRKNSSEKNSDKNNERISSYAGSGSKYRNLADDRNLAPLELVLRDAGYPSNMSDPPRPILSTNVPTVQHYPITSSGNDRSYHTTFKPGRSHWEKSSPGTPQEKLSTEIETFESSNGSTITLNSDGTLVLHKNAAETSQVARKCSNPTILQEACVDFDAKKTEYRGITSDQSKQFLGCLEITSTTDEPLASEDDGPKEVLAEKERECLASKLRCDQDRISSTVPSLEIEQDDSNTGSAGEMNFIGHTDAVCCILPYKRKLFSASADRTVKAFDMKTGECIKTFKGHELAVNCLQISGLGDKTDRLFTGANDHSVRAYNIKSGACTHKFAFGGRVMCLHVAFGKLFVGLSSGFVAVIDLKTNECIDQFNCHEPSRISCLSSATEGQRSLLATGSFDSTITIRDESSGLLLRHIKDHKLTVLCMQVVENILYSGSADTVVQSHNINTGELVRSYTGHTMSVSGLQALGGVLITSSLDRIIRCFDIKVRVSLW</sequence>
<dbReference type="GO" id="GO:0017124">
    <property type="term" value="F:SH3 domain binding"/>
    <property type="evidence" value="ECO:0007669"/>
    <property type="project" value="TreeGrafter"/>
</dbReference>
<dbReference type="GO" id="GO:0005829">
    <property type="term" value="C:cytosol"/>
    <property type="evidence" value="ECO:0007669"/>
    <property type="project" value="TreeGrafter"/>
</dbReference>
<feature type="compositionally biased region" description="Polar residues" evidence="2">
    <location>
        <begin position="122"/>
        <end position="143"/>
    </location>
</feature>
<dbReference type="SMART" id="SM00320">
    <property type="entry name" value="WD40"/>
    <property type="match status" value="6"/>
</dbReference>
<gene>
    <name evidence="4" type="ORF">PACLA_8A055381</name>
</gene>
<feature type="signal peptide" evidence="3">
    <location>
        <begin position="1"/>
        <end position="18"/>
    </location>
</feature>
<feature type="compositionally biased region" description="Basic and acidic residues" evidence="2">
    <location>
        <begin position="451"/>
        <end position="479"/>
    </location>
</feature>
<feature type="compositionally biased region" description="Basic and acidic residues" evidence="2">
    <location>
        <begin position="513"/>
        <end position="528"/>
    </location>
</feature>
<feature type="region of interest" description="Disordered" evidence="2">
    <location>
        <begin position="248"/>
        <end position="283"/>
    </location>
</feature>
<feature type="compositionally biased region" description="Basic and acidic residues" evidence="2">
    <location>
        <begin position="53"/>
        <end position="62"/>
    </location>
</feature>
<keyword evidence="3" id="KW-0732">Signal</keyword>
<feature type="compositionally biased region" description="Basic residues" evidence="2">
    <location>
        <begin position="855"/>
        <end position="866"/>
    </location>
</feature>
<feature type="region of interest" description="Disordered" evidence="2">
    <location>
        <begin position="845"/>
        <end position="881"/>
    </location>
</feature>
<feature type="region of interest" description="Disordered" evidence="2">
    <location>
        <begin position="701"/>
        <end position="792"/>
    </location>
</feature>
<feature type="region of interest" description="Disordered" evidence="2">
    <location>
        <begin position="304"/>
        <end position="408"/>
    </location>
</feature>
<dbReference type="InterPro" id="IPR001680">
    <property type="entry name" value="WD40_rpt"/>
</dbReference>
<dbReference type="OrthoDB" id="10002522at2759"/>
<feature type="compositionally biased region" description="Basic and acidic residues" evidence="2">
    <location>
        <begin position="394"/>
        <end position="408"/>
    </location>
</feature>